<dbReference type="PANTHER" id="PTHR30006:SF15">
    <property type="entry name" value="IRON-UTILIZATION PERIPLASMIC PROTEIN"/>
    <property type="match status" value="1"/>
</dbReference>
<evidence type="ECO:0000313" key="7">
    <source>
        <dbReference type="Proteomes" id="UP000775179"/>
    </source>
</evidence>
<evidence type="ECO:0000256" key="5">
    <source>
        <dbReference type="SAM" id="SignalP"/>
    </source>
</evidence>
<dbReference type="Proteomes" id="UP000775179">
    <property type="component" value="Unassembled WGS sequence"/>
</dbReference>
<accession>A0ABD4RDR1</accession>
<organism evidence="6 7">
    <name type="scientific">Clostridium chauvoei</name>
    <dbReference type="NCBI Taxonomy" id="46867"/>
    <lineage>
        <taxon>Bacteria</taxon>
        <taxon>Bacillati</taxon>
        <taxon>Bacillota</taxon>
        <taxon>Clostridia</taxon>
        <taxon>Eubacteriales</taxon>
        <taxon>Clostridiaceae</taxon>
        <taxon>Clostridium</taxon>
    </lineage>
</organism>
<feature type="chain" id="PRO_5044832192" evidence="5">
    <location>
        <begin position="21"/>
        <end position="349"/>
    </location>
</feature>
<dbReference type="GO" id="GO:0006826">
    <property type="term" value="P:iron ion transport"/>
    <property type="evidence" value="ECO:0007669"/>
    <property type="project" value="UniProtKB-KW"/>
</dbReference>
<feature type="binding site" evidence="4">
    <location>
        <position position="43"/>
    </location>
    <ligand>
        <name>Fe cation</name>
        <dbReference type="ChEBI" id="CHEBI:24875"/>
    </ligand>
</feature>
<protein>
    <submittedName>
        <fullName evidence="6">Fe(3+) ABC transporter substrate-binding protein</fullName>
    </submittedName>
</protein>
<keyword evidence="3 5" id="KW-0732">Signal</keyword>
<evidence type="ECO:0000256" key="4">
    <source>
        <dbReference type="PIRSR" id="PIRSR002825-1"/>
    </source>
</evidence>
<keyword evidence="4" id="KW-0479">Metal-binding</keyword>
<dbReference type="KEGG" id="cchv:BTM20_07105"/>
<comment type="similarity">
    <text evidence="1">Belongs to the bacterial solute-binding protein 1 family.</text>
</comment>
<keyword evidence="2" id="KW-0813">Transport</keyword>
<dbReference type="PROSITE" id="PS51257">
    <property type="entry name" value="PROKAR_LIPOPROTEIN"/>
    <property type="match status" value="1"/>
</dbReference>
<keyword evidence="2" id="KW-0410">Iron transport</keyword>
<evidence type="ECO:0000256" key="3">
    <source>
        <dbReference type="ARBA" id="ARBA00022729"/>
    </source>
</evidence>
<dbReference type="InterPro" id="IPR026045">
    <property type="entry name" value="Ferric-bd"/>
</dbReference>
<keyword evidence="4" id="KW-0408">Iron</keyword>
<evidence type="ECO:0000313" key="6">
    <source>
        <dbReference type="EMBL" id="MBX7289447.1"/>
    </source>
</evidence>
<dbReference type="InterPro" id="IPR006059">
    <property type="entry name" value="SBP"/>
</dbReference>
<feature type="binding site" evidence="4">
    <location>
        <position position="230"/>
    </location>
    <ligand>
        <name>Fe cation</name>
        <dbReference type="ChEBI" id="CHEBI:24875"/>
    </ligand>
</feature>
<dbReference type="Gene3D" id="3.40.190.10">
    <property type="entry name" value="Periplasmic binding protein-like II"/>
    <property type="match status" value="2"/>
</dbReference>
<dbReference type="EMBL" id="JAIFTX010000001">
    <property type="protein sequence ID" value="MBX7289447.1"/>
    <property type="molecule type" value="Genomic_DNA"/>
</dbReference>
<name>A0ABD4RDR1_9CLOT</name>
<evidence type="ECO:0000256" key="1">
    <source>
        <dbReference type="ARBA" id="ARBA00008520"/>
    </source>
</evidence>
<sequence length="349" mass="38969">MKKKLLITLMIGVMSLGVFSGCTKAGEGKGEENKVLNLYTSRHYDTDDALYEEFTKETGIKINVVKGDPDALLERLEREGADTESDLFITADAGRLYAAKEKNLLQEVNSSIIDKNIPKNLRDKDNEWFGLAVRARVLVYAKDRVKPEDLSTYEALTEPNWKGKVLTRSSSNIYNQSLVASMIAINGEEATEKWAKELVLNFARDPKGNDRDQAKAIVAGEGDVAIMNTYYVGKLINSKDPEEVKVGENVGVFFPNQDTTGTHVNVSAIGLTKYSKNKENAIKFMEFLTSEKAQKQFAETNFEYPANPNVEAAELLKSWGEFKPQDINLSVLGEYNAKAVEIMNRVGWK</sequence>
<dbReference type="SUPFAM" id="SSF53850">
    <property type="entry name" value="Periplasmic binding protein-like II"/>
    <property type="match status" value="1"/>
</dbReference>
<proteinExistence type="inferred from homology"/>
<gene>
    <name evidence="6" type="ORF">K4H94_00075</name>
</gene>
<dbReference type="Pfam" id="PF13416">
    <property type="entry name" value="SBP_bac_8"/>
    <property type="match status" value="1"/>
</dbReference>
<feature type="binding site" evidence="4">
    <location>
        <position position="231"/>
    </location>
    <ligand>
        <name>Fe cation</name>
        <dbReference type="ChEBI" id="CHEBI:24875"/>
    </ligand>
</feature>
<dbReference type="CDD" id="cd13542">
    <property type="entry name" value="PBP2_FutA1_ilke"/>
    <property type="match status" value="1"/>
</dbReference>
<reference evidence="6 7" key="1">
    <citation type="submission" date="2021-08" db="EMBL/GenBank/DDBJ databases">
        <title>Genome sequence analysis of Clostridium chauvoei strains of European origin and evaluation of typing options for outbreak investigations.</title>
        <authorList>
            <person name="Abdel-Glil M."/>
            <person name="Thomas P."/>
            <person name="Seyboldt C."/>
        </authorList>
    </citation>
    <scope>NUCLEOTIDE SEQUENCE [LARGE SCALE GENOMIC DNA]</scope>
    <source>
        <strain evidence="6 7">S0260-09</strain>
    </source>
</reference>
<dbReference type="PANTHER" id="PTHR30006">
    <property type="entry name" value="THIAMINE-BINDING PERIPLASMIC PROTEIN-RELATED"/>
    <property type="match status" value="1"/>
</dbReference>
<evidence type="ECO:0000256" key="2">
    <source>
        <dbReference type="ARBA" id="ARBA00022496"/>
    </source>
</evidence>
<dbReference type="RefSeq" id="WP_021875619.1">
    <property type="nucleotide sequence ID" value="NZ_CP018624.1"/>
</dbReference>
<dbReference type="PIRSF" id="PIRSF002825">
    <property type="entry name" value="CfbpA"/>
    <property type="match status" value="1"/>
</dbReference>
<dbReference type="AlphaFoldDB" id="A0ABD4RDR1"/>
<feature type="signal peptide" evidence="5">
    <location>
        <begin position="1"/>
        <end position="20"/>
    </location>
</feature>
<keyword evidence="2" id="KW-0406">Ion transport</keyword>
<comment type="caution">
    <text evidence="6">The sequence shown here is derived from an EMBL/GenBank/DDBJ whole genome shotgun (WGS) entry which is preliminary data.</text>
</comment>
<dbReference type="GeneID" id="66301632"/>